<evidence type="ECO:0000313" key="2">
    <source>
        <dbReference type="Proteomes" id="UP000190626"/>
    </source>
</evidence>
<organism evidence="1 2">
    <name type="scientific">Paenibacillus ferrarius</name>
    <dbReference type="NCBI Taxonomy" id="1469647"/>
    <lineage>
        <taxon>Bacteria</taxon>
        <taxon>Bacillati</taxon>
        <taxon>Bacillota</taxon>
        <taxon>Bacilli</taxon>
        <taxon>Bacillales</taxon>
        <taxon>Paenibacillaceae</taxon>
        <taxon>Paenibacillus</taxon>
    </lineage>
</organism>
<gene>
    <name evidence="1" type="ORF">BC351_01335</name>
</gene>
<keyword evidence="2" id="KW-1185">Reference proteome</keyword>
<sequence>MNKYFIELEVASNLYPITLSTNSIFETLAQLHSNYKFDKINYIADKHLKYSKDKAVNSAATPHISNFLGNKTSKTYAGMEV</sequence>
<accession>A0A1V4HSV5</accession>
<dbReference type="EMBL" id="MBTG01000001">
    <property type="protein sequence ID" value="OPH61912.1"/>
    <property type="molecule type" value="Genomic_DNA"/>
</dbReference>
<name>A0A1V4HSV5_9BACL</name>
<comment type="caution">
    <text evidence="1">The sequence shown here is derived from an EMBL/GenBank/DDBJ whole genome shotgun (WGS) entry which is preliminary data.</text>
</comment>
<proteinExistence type="predicted"/>
<protein>
    <submittedName>
        <fullName evidence="1">Uncharacterized protein</fullName>
    </submittedName>
</protein>
<dbReference type="AlphaFoldDB" id="A0A1V4HSV5"/>
<dbReference type="RefSeq" id="WP_079408913.1">
    <property type="nucleotide sequence ID" value="NZ_MBTG01000001.1"/>
</dbReference>
<dbReference type="STRING" id="1469647.BC351_01335"/>
<dbReference type="Proteomes" id="UP000190626">
    <property type="component" value="Unassembled WGS sequence"/>
</dbReference>
<reference evidence="2" key="1">
    <citation type="submission" date="2016-07" db="EMBL/GenBank/DDBJ databases">
        <authorList>
            <person name="Florea S."/>
            <person name="Webb J.S."/>
            <person name="Jaromczyk J."/>
            <person name="Schardl C.L."/>
        </authorList>
    </citation>
    <scope>NUCLEOTIDE SEQUENCE [LARGE SCALE GENOMIC DNA]</scope>
    <source>
        <strain evidence="2">CY1</strain>
    </source>
</reference>
<evidence type="ECO:0000313" key="1">
    <source>
        <dbReference type="EMBL" id="OPH61912.1"/>
    </source>
</evidence>